<dbReference type="AlphaFoldDB" id="A0A9X3IR67"/>
<dbReference type="Proteomes" id="UP001150830">
    <property type="component" value="Unassembled WGS sequence"/>
</dbReference>
<sequence>MVDIEKLIKVLPTSALAPDRVALLSGFEGGSIELLEPPAGQQWPYINPLASLTVLLQSLEVAPVDAGPLAIELTAKLRASVADAGWVHFFDNFDPDTPACLPVTDFIDWLRNQALFPTDMVDFLARSAEVSAVTPIFDGPDNRGDERWSLRRLSELSPAEALIEFVPGPPWYDEDWDDWKTGDNPFLQWRESMRPVAQRLEAALGEPVYDFADLDCETDDDSVHRWLLLHWCCSYKPESTFVRYLLEVTGACDTEALKAALIDPASYTQPFRMNHAFIGLEAVGACRLQYLPATSRKTVGVVFCSESASAVASNLLAQMIGMHALIIAPSSLASRDSVVHATRYCRSSTLHCLPDDLSMDASAILTSVDALYVIASEAKPTRNNDLMLPESVEDLLWQALQLGMDTKYYLNNGGHLINPEYSLKKRGVPERVAAARVAKTKEGGQ</sequence>
<gene>
    <name evidence="1" type="ORF">OUO13_05000</name>
</gene>
<keyword evidence="2" id="KW-1185">Reference proteome</keyword>
<organism evidence="1 2">
    <name type="scientific">Parathalassolituus penaei</name>
    <dbReference type="NCBI Taxonomy" id="2997323"/>
    <lineage>
        <taxon>Bacteria</taxon>
        <taxon>Pseudomonadati</taxon>
        <taxon>Pseudomonadota</taxon>
        <taxon>Gammaproteobacteria</taxon>
        <taxon>Oceanospirillales</taxon>
        <taxon>Oceanospirillaceae</taxon>
        <taxon>Parathalassolituus</taxon>
    </lineage>
</organism>
<protein>
    <submittedName>
        <fullName evidence="1">Uncharacterized protein</fullName>
    </submittedName>
</protein>
<accession>A0A9X3IR67</accession>
<dbReference type="RefSeq" id="WP_283172752.1">
    <property type="nucleotide sequence ID" value="NZ_JAPNOA010000018.1"/>
</dbReference>
<proteinExistence type="predicted"/>
<evidence type="ECO:0000313" key="1">
    <source>
        <dbReference type="EMBL" id="MCY0964536.1"/>
    </source>
</evidence>
<name>A0A9X3IR67_9GAMM</name>
<evidence type="ECO:0000313" key="2">
    <source>
        <dbReference type="Proteomes" id="UP001150830"/>
    </source>
</evidence>
<reference evidence="1" key="1">
    <citation type="submission" date="2022-11" db="EMBL/GenBank/DDBJ databases">
        <title>Parathalassolutuus dongxingensis gen. nov., sp. nov., a novel member of family Oceanospirillaceae isolated from a coastal shrimp pond in Guangxi, China.</title>
        <authorList>
            <person name="Chen H."/>
        </authorList>
    </citation>
    <scope>NUCLEOTIDE SEQUENCE</scope>
    <source>
        <strain evidence="1">G-43</strain>
    </source>
</reference>
<dbReference type="EMBL" id="JAPNOA010000018">
    <property type="protein sequence ID" value="MCY0964536.1"/>
    <property type="molecule type" value="Genomic_DNA"/>
</dbReference>
<comment type="caution">
    <text evidence="1">The sequence shown here is derived from an EMBL/GenBank/DDBJ whole genome shotgun (WGS) entry which is preliminary data.</text>
</comment>